<dbReference type="SUPFAM" id="SSF48264">
    <property type="entry name" value="Cytochrome P450"/>
    <property type="match status" value="1"/>
</dbReference>
<organism evidence="2">
    <name type="scientific">Streptomyces sp. SID7499</name>
    <dbReference type="NCBI Taxonomy" id="2706086"/>
    <lineage>
        <taxon>Bacteria</taxon>
        <taxon>Bacillati</taxon>
        <taxon>Actinomycetota</taxon>
        <taxon>Actinomycetes</taxon>
        <taxon>Kitasatosporales</taxon>
        <taxon>Streptomycetaceae</taxon>
        <taxon>Streptomyces</taxon>
    </lineage>
</organism>
<dbReference type="EMBL" id="JAAGMN010006567">
    <property type="protein sequence ID" value="NEE17105.1"/>
    <property type="molecule type" value="Genomic_DNA"/>
</dbReference>
<dbReference type="PRINTS" id="PR00385">
    <property type="entry name" value="P450"/>
</dbReference>
<evidence type="ECO:0000313" key="2">
    <source>
        <dbReference type="EMBL" id="NEE17105.1"/>
    </source>
</evidence>
<dbReference type="GO" id="GO:0004497">
    <property type="term" value="F:monooxygenase activity"/>
    <property type="evidence" value="ECO:0007669"/>
    <property type="project" value="InterPro"/>
</dbReference>
<feature type="non-terminal residue" evidence="2">
    <location>
        <position position="1"/>
    </location>
</feature>
<dbReference type="AlphaFoldDB" id="A0A6G3XH14"/>
<dbReference type="Pfam" id="PF00067">
    <property type="entry name" value="p450"/>
    <property type="match status" value="1"/>
</dbReference>
<comment type="caution">
    <text evidence="2">The sequence shown here is derived from an EMBL/GenBank/DDBJ whole genome shotgun (WGS) entry which is preliminary data.</text>
</comment>
<gene>
    <name evidence="2" type="ORF">G3M58_62890</name>
</gene>
<dbReference type="InterPro" id="IPR001128">
    <property type="entry name" value="Cyt_P450"/>
</dbReference>
<comment type="similarity">
    <text evidence="1">Belongs to the cytochrome P450 family.</text>
</comment>
<dbReference type="PANTHER" id="PTHR24305">
    <property type="entry name" value="CYTOCHROME P450"/>
    <property type="match status" value="1"/>
</dbReference>
<feature type="non-terminal residue" evidence="2">
    <location>
        <position position="141"/>
    </location>
</feature>
<dbReference type="InterPro" id="IPR036396">
    <property type="entry name" value="Cyt_P450_sf"/>
</dbReference>
<proteinExistence type="inferred from homology"/>
<protein>
    <submittedName>
        <fullName evidence="2">Cytochrome P450</fullName>
    </submittedName>
</protein>
<dbReference type="PANTHER" id="PTHR24305:SF166">
    <property type="entry name" value="CYTOCHROME P450 12A4, MITOCHONDRIAL-RELATED"/>
    <property type="match status" value="1"/>
</dbReference>
<sequence>VPRRRACRRALAELDEAVRQVRAHHRPDPDGGDLVSLLDAAAPENPHVVHRDIRALLIAGMETSASTLAWACYELGRNPHYQQALREEADATPDSSRLQAHQLPLATAFVQEVTRLHGIPFLVRRTRHQTSQGGVQIPAGA</sequence>
<dbReference type="GO" id="GO:0020037">
    <property type="term" value="F:heme binding"/>
    <property type="evidence" value="ECO:0007669"/>
    <property type="project" value="InterPro"/>
</dbReference>
<dbReference type="GO" id="GO:0005506">
    <property type="term" value="F:iron ion binding"/>
    <property type="evidence" value="ECO:0007669"/>
    <property type="project" value="InterPro"/>
</dbReference>
<dbReference type="InterPro" id="IPR050121">
    <property type="entry name" value="Cytochrome_P450_monoxygenase"/>
</dbReference>
<evidence type="ECO:0000256" key="1">
    <source>
        <dbReference type="ARBA" id="ARBA00010617"/>
    </source>
</evidence>
<dbReference type="GO" id="GO:0016705">
    <property type="term" value="F:oxidoreductase activity, acting on paired donors, with incorporation or reduction of molecular oxygen"/>
    <property type="evidence" value="ECO:0007669"/>
    <property type="project" value="InterPro"/>
</dbReference>
<reference evidence="2" key="1">
    <citation type="submission" date="2020-01" db="EMBL/GenBank/DDBJ databases">
        <title>Insect and environment-associated Actinomycetes.</title>
        <authorList>
            <person name="Currrie C."/>
            <person name="Chevrette M."/>
            <person name="Carlson C."/>
            <person name="Stubbendieck R."/>
            <person name="Wendt-Pienkowski E."/>
        </authorList>
    </citation>
    <scope>NUCLEOTIDE SEQUENCE</scope>
    <source>
        <strain evidence="2">SID7499</strain>
    </source>
</reference>
<accession>A0A6G3XH14</accession>
<name>A0A6G3XH14_9ACTN</name>
<dbReference type="Gene3D" id="1.10.630.10">
    <property type="entry name" value="Cytochrome P450"/>
    <property type="match status" value="1"/>
</dbReference>